<dbReference type="InterPro" id="IPR013087">
    <property type="entry name" value="Znf_C2H2_type"/>
</dbReference>
<keyword evidence="6" id="KW-1185">Reference proteome</keyword>
<dbReference type="SUPFAM" id="SSF52540">
    <property type="entry name" value="P-loop containing nucleoside triphosphate hydrolases"/>
    <property type="match status" value="1"/>
</dbReference>
<evidence type="ECO:0000256" key="2">
    <source>
        <dbReference type="PROSITE-ProRule" id="PRU00042"/>
    </source>
</evidence>
<feature type="domain" description="C2H2-type" evidence="4">
    <location>
        <begin position="205"/>
        <end position="232"/>
    </location>
</feature>
<keyword evidence="2" id="KW-0863">Zinc-finger</keyword>
<evidence type="ECO:0000313" key="6">
    <source>
        <dbReference type="Proteomes" id="UP001345219"/>
    </source>
</evidence>
<comment type="caution">
    <text evidence="5">The sequence shown here is derived from an EMBL/GenBank/DDBJ whole genome shotgun (WGS) entry which is preliminary data.</text>
</comment>
<dbReference type="InterPro" id="IPR027417">
    <property type="entry name" value="P-loop_NTPase"/>
</dbReference>
<dbReference type="InterPro" id="IPR001752">
    <property type="entry name" value="Kinesin_motor_dom"/>
</dbReference>
<name>A0AAN7GSX6_9MYRT</name>
<dbReference type="GO" id="GO:0008270">
    <property type="term" value="F:zinc ion binding"/>
    <property type="evidence" value="ECO:0007669"/>
    <property type="project" value="UniProtKB-KW"/>
</dbReference>
<dbReference type="GO" id="GO:0003777">
    <property type="term" value="F:microtubule motor activity"/>
    <property type="evidence" value="ECO:0007669"/>
    <property type="project" value="InterPro"/>
</dbReference>
<gene>
    <name evidence="5" type="ORF">SAY87_027162</name>
</gene>
<keyword evidence="2" id="KW-0862">Zinc</keyword>
<dbReference type="SMART" id="SM00129">
    <property type="entry name" value="KISc"/>
    <property type="match status" value="1"/>
</dbReference>
<accession>A0AAN7GSX6</accession>
<keyword evidence="1" id="KW-0505">Motor protein</keyword>
<dbReference type="PANTHER" id="PTHR36055:SF1">
    <property type="entry name" value="C2H2-LIKE ZINC FINGER PROTEIN"/>
    <property type="match status" value="1"/>
</dbReference>
<organism evidence="5 6">
    <name type="scientific">Trapa incisa</name>
    <dbReference type="NCBI Taxonomy" id="236973"/>
    <lineage>
        <taxon>Eukaryota</taxon>
        <taxon>Viridiplantae</taxon>
        <taxon>Streptophyta</taxon>
        <taxon>Embryophyta</taxon>
        <taxon>Tracheophyta</taxon>
        <taxon>Spermatophyta</taxon>
        <taxon>Magnoliopsida</taxon>
        <taxon>eudicotyledons</taxon>
        <taxon>Gunneridae</taxon>
        <taxon>Pentapetalae</taxon>
        <taxon>rosids</taxon>
        <taxon>malvids</taxon>
        <taxon>Myrtales</taxon>
        <taxon>Lythraceae</taxon>
        <taxon>Trapa</taxon>
    </lineage>
</organism>
<dbReference type="GO" id="GO:0005524">
    <property type="term" value="F:ATP binding"/>
    <property type="evidence" value="ECO:0007669"/>
    <property type="project" value="InterPro"/>
</dbReference>
<dbReference type="PANTHER" id="PTHR36055">
    <property type="entry name" value="C2H2-LIKE ZINC FINGER PROTEIN"/>
    <property type="match status" value="1"/>
</dbReference>
<keyword evidence="2" id="KW-0479">Metal-binding</keyword>
<evidence type="ECO:0000256" key="3">
    <source>
        <dbReference type="SAM" id="MobiDB-lite"/>
    </source>
</evidence>
<feature type="compositionally biased region" description="Basic and acidic residues" evidence="3">
    <location>
        <begin position="431"/>
        <end position="449"/>
    </location>
</feature>
<reference evidence="5 6" key="1">
    <citation type="journal article" date="2023" name="Hortic Res">
        <title>Pangenome of water caltrop reveals structural variations and asymmetric subgenome divergence after allopolyploidization.</title>
        <authorList>
            <person name="Zhang X."/>
            <person name="Chen Y."/>
            <person name="Wang L."/>
            <person name="Yuan Y."/>
            <person name="Fang M."/>
            <person name="Shi L."/>
            <person name="Lu R."/>
            <person name="Comes H.P."/>
            <person name="Ma Y."/>
            <person name="Chen Y."/>
            <person name="Huang G."/>
            <person name="Zhou Y."/>
            <person name="Zheng Z."/>
            <person name="Qiu Y."/>
        </authorList>
    </citation>
    <scope>NUCLEOTIDE SEQUENCE [LARGE SCALE GENOMIC DNA]</scope>
    <source>
        <tissue evidence="5">Roots</tissue>
    </source>
</reference>
<dbReference type="PROSITE" id="PS50157">
    <property type="entry name" value="ZINC_FINGER_C2H2_2"/>
    <property type="match status" value="1"/>
</dbReference>
<dbReference type="Proteomes" id="UP001345219">
    <property type="component" value="Chromosome 21"/>
</dbReference>
<feature type="region of interest" description="Disordered" evidence="3">
    <location>
        <begin position="416"/>
        <end position="456"/>
    </location>
</feature>
<dbReference type="Gene3D" id="3.40.850.10">
    <property type="entry name" value="Kinesin motor domain"/>
    <property type="match status" value="1"/>
</dbReference>
<sequence>MASLDRNFVKFSSNPPGRVRVLASMRSFTKQELKLRKSSSSSLILVRKPEGKVSEIITLSFGNQPGKETVRIYAREIKPVISRVFGGRNATVVAFGAIGSGKTHTIQGSEEKPGLAILAMDEIISTAQLFGKFVVVSLYEIYQEHSYGVLNPEWLSIMANSTSTVSAAVEVETHNEENFCANANKETTYLLEALHFLRGLFVQLQKCDKCSRKFFSSINCRRHVRIHHRLKKLDKDTGKSRELLENFWNKLSAQEERETVSFKDLTFEYDLHSSSSVSCDLRRFNLTVCGKGTGIEMRIFIIQGVCGSTIINNLAALILRAGFAPLPQTCGRAGGALLDIIQARPSTFPITAEDLFSILDDASEMTFLSGLAFSMQKYIFEGEAAKIKAWIDHRDIEALRFQKSLVEEEEAAQRKQAERLEKKRQKKLKQKARDSRVDPEKDHQPKLDSPKNGLSAEASDNVAVLASEDGPSKKHEVLIGSTAVKIESCNDLQVHELEGHDGDRPLAEYSLLNRNINDKICTDENIQPLSNSDPQPSYEKSDVCQNLAPESLLPASATVNDVSLLASESKTSENLLFSIYIARDFLARRWKEANSGDHVKLLLLQESNPEFGRDSE</sequence>
<evidence type="ECO:0000259" key="4">
    <source>
        <dbReference type="PROSITE" id="PS50157"/>
    </source>
</evidence>
<dbReference type="GO" id="GO:0007018">
    <property type="term" value="P:microtubule-based movement"/>
    <property type="evidence" value="ECO:0007669"/>
    <property type="project" value="InterPro"/>
</dbReference>
<protein>
    <recommendedName>
        <fullName evidence="4">C2H2-type domain-containing protein</fullName>
    </recommendedName>
</protein>
<evidence type="ECO:0000313" key="5">
    <source>
        <dbReference type="EMBL" id="KAK4749713.1"/>
    </source>
</evidence>
<dbReference type="GO" id="GO:0008017">
    <property type="term" value="F:microtubule binding"/>
    <property type="evidence" value="ECO:0007669"/>
    <property type="project" value="InterPro"/>
</dbReference>
<dbReference type="EMBL" id="JAXIOK010000018">
    <property type="protein sequence ID" value="KAK4749713.1"/>
    <property type="molecule type" value="Genomic_DNA"/>
</dbReference>
<dbReference type="Pfam" id="PF00225">
    <property type="entry name" value="Kinesin"/>
    <property type="match status" value="1"/>
</dbReference>
<proteinExistence type="predicted"/>
<dbReference type="InterPro" id="IPR036961">
    <property type="entry name" value="Kinesin_motor_dom_sf"/>
</dbReference>
<evidence type="ECO:0000256" key="1">
    <source>
        <dbReference type="ARBA" id="ARBA00023175"/>
    </source>
</evidence>
<dbReference type="PROSITE" id="PS00028">
    <property type="entry name" value="ZINC_FINGER_C2H2_1"/>
    <property type="match status" value="1"/>
</dbReference>
<dbReference type="AlphaFoldDB" id="A0AAN7GSX6"/>